<dbReference type="SUPFAM" id="SSF52540">
    <property type="entry name" value="P-loop containing nucleoside triphosphate hydrolases"/>
    <property type="match status" value="1"/>
</dbReference>
<dbReference type="GO" id="GO:0051301">
    <property type="term" value="P:cell division"/>
    <property type="evidence" value="ECO:0007669"/>
    <property type="project" value="UniProtKB-KW"/>
</dbReference>
<name>A0A162J5Q8_9HYPO</name>
<protein>
    <submittedName>
        <fullName evidence="6">Cell division control protein 3</fullName>
    </submittedName>
</protein>
<feature type="region of interest" description="Disordered" evidence="4">
    <location>
        <begin position="525"/>
        <end position="582"/>
    </location>
</feature>
<dbReference type="CDD" id="cd01850">
    <property type="entry name" value="CDC_Septin"/>
    <property type="match status" value="1"/>
</dbReference>
<dbReference type="InterPro" id="IPR030379">
    <property type="entry name" value="G_SEPTIN_dom"/>
</dbReference>
<organism evidence="6 7">
    <name type="scientific">Beauveria brongniartii RCEF 3172</name>
    <dbReference type="NCBI Taxonomy" id="1081107"/>
    <lineage>
        <taxon>Eukaryota</taxon>
        <taxon>Fungi</taxon>
        <taxon>Dikarya</taxon>
        <taxon>Ascomycota</taxon>
        <taxon>Pezizomycotina</taxon>
        <taxon>Sordariomycetes</taxon>
        <taxon>Hypocreomycetidae</taxon>
        <taxon>Hypocreales</taxon>
        <taxon>Cordycipitaceae</taxon>
        <taxon>Beauveria</taxon>
        <taxon>Beauveria brongniartii</taxon>
    </lineage>
</organism>
<dbReference type="Pfam" id="PF00735">
    <property type="entry name" value="Septin"/>
    <property type="match status" value="1"/>
</dbReference>
<feature type="domain" description="Septin-type G" evidence="5">
    <location>
        <begin position="206"/>
        <end position="480"/>
    </location>
</feature>
<feature type="compositionally biased region" description="Polar residues" evidence="4">
    <location>
        <begin position="117"/>
        <end position="133"/>
    </location>
</feature>
<gene>
    <name evidence="6" type="ORF">BBO_06344</name>
</gene>
<feature type="compositionally biased region" description="Low complexity" evidence="4">
    <location>
        <begin position="134"/>
        <end position="146"/>
    </location>
</feature>
<dbReference type="PROSITE" id="PS51719">
    <property type="entry name" value="G_SEPTIN"/>
    <property type="match status" value="1"/>
</dbReference>
<comment type="similarity">
    <text evidence="3">Belongs to the TRAFAC class TrmE-Era-EngA-EngB-Septin-like GTPase superfamily. Septin GTPase family.</text>
</comment>
<evidence type="ECO:0000256" key="2">
    <source>
        <dbReference type="ARBA" id="ARBA00023134"/>
    </source>
</evidence>
<dbReference type="GO" id="GO:0032156">
    <property type="term" value="C:septin cytoskeleton"/>
    <property type="evidence" value="ECO:0007669"/>
    <property type="project" value="UniProtKB-ARBA"/>
</dbReference>
<evidence type="ECO:0000259" key="5">
    <source>
        <dbReference type="PROSITE" id="PS51719"/>
    </source>
</evidence>
<evidence type="ECO:0000313" key="7">
    <source>
        <dbReference type="Proteomes" id="UP000076863"/>
    </source>
</evidence>
<evidence type="ECO:0000256" key="4">
    <source>
        <dbReference type="SAM" id="MobiDB-lite"/>
    </source>
</evidence>
<keyword evidence="2 3" id="KW-0342">GTP-binding</keyword>
<dbReference type="PANTHER" id="PTHR18884">
    <property type="entry name" value="SEPTIN"/>
    <property type="match status" value="1"/>
</dbReference>
<dbReference type="InterPro" id="IPR016491">
    <property type="entry name" value="Septin"/>
</dbReference>
<sequence>MPFDFVQQVRSRTRSLQLDQASLAAAKIDLGSPKPHQPKPKRIASVSAASGRPSSTSLVAVAPNAAQPYRSMLIVDEPPKLPLKSMSFSELYSGSMDSIRFDSDGGSSDFAEVATSASTIQNQGSGTPISTNGTASPPTMAPASPANGKLDIPADFGKGVIPSNPVSVDVSASAVQDTRNIVRRKLTGYVGFANLPNQWHRKSVRKGFNFNVMVVGESGLGKSTLVNTLFNTSLYPPKERKGPSLDIIPKTVTIQSISADIEEAGVRLRLTVVDTPGFGDFVNNDESWRPITDNIEQRYDAYLDAENKVNRMNIVDNRIHACVFFIQPTGHSLKPLDIEVMRRLHTKVNLIPVIAKSDTLTDEEIASFKARILSDIRHHGIQIFEGPRYELDDEETIAENNEIMSKVPFAVVGATNEIKTPDGRAVRGRQYPWGTIEVDNEEHCDFVKLRQMLIRTHMEELKEHTNNTLYENYRTDKLIAMGVSQDPSVFKEVNPAVKQEEERALHEQKLAKMEAEMKMVFQQKVQEKESKLKQSEEELYARHREMKEQLDRQRLELEDKKQRVESGRPLEKEGKRKGFSLR</sequence>
<dbReference type="GO" id="GO:0005938">
    <property type="term" value="C:cell cortex"/>
    <property type="evidence" value="ECO:0007669"/>
    <property type="project" value="UniProtKB-ARBA"/>
</dbReference>
<evidence type="ECO:0000313" key="6">
    <source>
        <dbReference type="EMBL" id="OAA39818.1"/>
    </source>
</evidence>
<feature type="compositionally biased region" description="Basic and acidic residues" evidence="4">
    <location>
        <begin position="525"/>
        <end position="576"/>
    </location>
</feature>
<dbReference type="Proteomes" id="UP000076863">
    <property type="component" value="Unassembled WGS sequence"/>
</dbReference>
<keyword evidence="1 3" id="KW-0547">Nucleotide-binding</keyword>
<proteinExistence type="inferred from homology"/>
<comment type="caution">
    <text evidence="6">The sequence shown here is derived from an EMBL/GenBank/DDBJ whole genome shotgun (WGS) entry which is preliminary data.</text>
</comment>
<feature type="region of interest" description="Disordered" evidence="4">
    <location>
        <begin position="27"/>
        <end position="50"/>
    </location>
</feature>
<reference evidence="6 7" key="1">
    <citation type="journal article" date="2016" name="Genome Biol. Evol.">
        <title>Divergent and convergent evolution of fungal pathogenicity.</title>
        <authorList>
            <person name="Shang Y."/>
            <person name="Xiao G."/>
            <person name="Zheng P."/>
            <person name="Cen K."/>
            <person name="Zhan S."/>
            <person name="Wang C."/>
        </authorList>
    </citation>
    <scope>NUCLEOTIDE SEQUENCE [LARGE SCALE GENOMIC DNA]</scope>
    <source>
        <strain evidence="6 7">RCEF 3172</strain>
    </source>
</reference>
<dbReference type="AlphaFoldDB" id="A0A162J5Q8"/>
<accession>A0A162J5Q8</accession>
<keyword evidence="6" id="KW-0132">Cell division</keyword>
<dbReference type="FunFam" id="3.40.50.300:FF:000196">
    <property type="entry name" value="Cell division control 3"/>
    <property type="match status" value="1"/>
</dbReference>
<dbReference type="InterPro" id="IPR027417">
    <property type="entry name" value="P-loop_NTPase"/>
</dbReference>
<dbReference type="OrthoDB" id="416553at2759"/>
<evidence type="ECO:0000256" key="1">
    <source>
        <dbReference type="ARBA" id="ARBA00022741"/>
    </source>
</evidence>
<keyword evidence="7" id="KW-1185">Reference proteome</keyword>
<keyword evidence="6" id="KW-0131">Cell cycle</keyword>
<dbReference type="EMBL" id="AZHA01000021">
    <property type="protein sequence ID" value="OAA39818.1"/>
    <property type="molecule type" value="Genomic_DNA"/>
</dbReference>
<feature type="region of interest" description="Disordered" evidence="4">
    <location>
        <begin position="117"/>
        <end position="148"/>
    </location>
</feature>
<evidence type="ECO:0000256" key="3">
    <source>
        <dbReference type="RuleBase" id="RU004560"/>
    </source>
</evidence>
<dbReference type="GO" id="GO:0005525">
    <property type="term" value="F:GTP binding"/>
    <property type="evidence" value="ECO:0007669"/>
    <property type="project" value="UniProtKB-KW"/>
</dbReference>
<dbReference type="Gene3D" id="3.40.50.300">
    <property type="entry name" value="P-loop containing nucleotide triphosphate hydrolases"/>
    <property type="match status" value="1"/>
</dbReference>